<keyword evidence="1" id="KW-0175">Coiled coil</keyword>
<accession>A0ABN1LAX5</accession>
<evidence type="ECO:0000313" key="2">
    <source>
        <dbReference type="EMBL" id="GAA0823452.1"/>
    </source>
</evidence>
<protein>
    <recommendedName>
        <fullName evidence="4">PspA/IM30 family protein</fullName>
    </recommendedName>
</protein>
<proteinExistence type="predicted"/>
<sequence length="188" mass="21047">MGLFNKIKTQANSIGSNISDSTSKLSGDILSSHKDNAKISAIKSNIASIDGQLEIGYLDIGRKFVDNLVQNNGENVELVLKETLSRIEPLLEKKVELEEESIKIEKGLKDQIILQEKAAFQKEFDEEKEKLEKALKMDVITSDELNTRLAKAKLKLDNFDAIRKVKRQKEMGLISKEECKAQLESLGA</sequence>
<evidence type="ECO:0008006" key="4">
    <source>
        <dbReference type="Google" id="ProtNLM"/>
    </source>
</evidence>
<reference evidence="2 3" key="1">
    <citation type="journal article" date="2019" name="Int. J. Syst. Evol. Microbiol.">
        <title>The Global Catalogue of Microorganisms (GCM) 10K type strain sequencing project: providing services to taxonomists for standard genome sequencing and annotation.</title>
        <authorList>
            <consortium name="The Broad Institute Genomics Platform"/>
            <consortium name="The Broad Institute Genome Sequencing Center for Infectious Disease"/>
            <person name="Wu L."/>
            <person name="Ma J."/>
        </authorList>
    </citation>
    <scope>NUCLEOTIDE SEQUENCE [LARGE SCALE GENOMIC DNA]</scope>
    <source>
        <strain evidence="2 3">JCM 15608</strain>
    </source>
</reference>
<organism evidence="2 3">
    <name type="scientific">Colwellia asteriadis</name>
    <dbReference type="NCBI Taxonomy" id="517723"/>
    <lineage>
        <taxon>Bacteria</taxon>
        <taxon>Pseudomonadati</taxon>
        <taxon>Pseudomonadota</taxon>
        <taxon>Gammaproteobacteria</taxon>
        <taxon>Alteromonadales</taxon>
        <taxon>Colwelliaceae</taxon>
        <taxon>Colwellia</taxon>
    </lineage>
</organism>
<gene>
    <name evidence="2" type="ORF">GCM10009111_33130</name>
</gene>
<evidence type="ECO:0000256" key="1">
    <source>
        <dbReference type="SAM" id="Coils"/>
    </source>
</evidence>
<evidence type="ECO:0000313" key="3">
    <source>
        <dbReference type="Proteomes" id="UP001500021"/>
    </source>
</evidence>
<name>A0ABN1LAX5_9GAMM</name>
<comment type="caution">
    <text evidence="2">The sequence shown here is derived from an EMBL/GenBank/DDBJ whole genome shotgun (WGS) entry which is preliminary data.</text>
</comment>
<feature type="coiled-coil region" evidence="1">
    <location>
        <begin position="80"/>
        <end position="137"/>
    </location>
</feature>
<dbReference type="Proteomes" id="UP001500021">
    <property type="component" value="Unassembled WGS sequence"/>
</dbReference>
<keyword evidence="3" id="KW-1185">Reference proteome</keyword>
<dbReference type="EMBL" id="BAAAFA010000014">
    <property type="protein sequence ID" value="GAA0823452.1"/>
    <property type="molecule type" value="Genomic_DNA"/>
</dbReference>
<dbReference type="RefSeq" id="WP_343818931.1">
    <property type="nucleotide sequence ID" value="NZ_BAAAFA010000014.1"/>
</dbReference>